<reference evidence="1" key="1">
    <citation type="submission" date="2022-08" db="EMBL/GenBank/DDBJ databases">
        <title>Genome sequencing of akame (Lates japonicus).</title>
        <authorList>
            <person name="Hashiguchi Y."/>
            <person name="Takahashi H."/>
        </authorList>
    </citation>
    <scope>NUCLEOTIDE SEQUENCE</scope>
    <source>
        <strain evidence="1">Kochi</strain>
    </source>
</reference>
<dbReference type="GO" id="GO:0005737">
    <property type="term" value="C:cytoplasm"/>
    <property type="evidence" value="ECO:0007669"/>
    <property type="project" value="TreeGrafter"/>
</dbReference>
<protein>
    <submittedName>
        <fullName evidence="1">Arf-GAP with Rho-GAP domain, ANK repeat and PH domain-containing protein 2</fullName>
    </submittedName>
</protein>
<dbReference type="InterPro" id="IPR052227">
    <property type="entry name" value="Arf-Rho-GAP_ANK-PH_domain"/>
</dbReference>
<dbReference type="GO" id="GO:0005096">
    <property type="term" value="F:GTPase activator activity"/>
    <property type="evidence" value="ECO:0007669"/>
    <property type="project" value="TreeGrafter"/>
</dbReference>
<dbReference type="GO" id="GO:0005547">
    <property type="term" value="F:phosphatidylinositol-3,4,5-trisphosphate binding"/>
    <property type="evidence" value="ECO:0007669"/>
    <property type="project" value="TreeGrafter"/>
</dbReference>
<dbReference type="PANTHER" id="PTHR45899">
    <property type="entry name" value="RHO GTPASE ACTIVATING PROTEIN AT 15B, ISOFORM C"/>
    <property type="match status" value="1"/>
</dbReference>
<evidence type="ECO:0000313" key="2">
    <source>
        <dbReference type="Proteomes" id="UP001279410"/>
    </source>
</evidence>
<sequence length="96" mass="10925">MQEMYSKGMILASAIRQVRGLGDNKFEVVTSLRTFIFRAEREGRQSGWKLFRLTLAPPACSSQKPSDGLSYPSSTKQARTLELSSYKAECWCPWQE</sequence>
<name>A0AAD3RNP9_LATJO</name>
<accession>A0AAD3RNP9</accession>
<comment type="caution">
    <text evidence="1">The sequence shown here is derived from an EMBL/GenBank/DDBJ whole genome shotgun (WGS) entry which is preliminary data.</text>
</comment>
<gene>
    <name evidence="1" type="ORF">AKAME5_002653000</name>
</gene>
<keyword evidence="2" id="KW-1185">Reference proteome</keyword>
<proteinExistence type="predicted"/>
<dbReference type="Proteomes" id="UP001279410">
    <property type="component" value="Unassembled WGS sequence"/>
</dbReference>
<dbReference type="EMBL" id="BRZM01002772">
    <property type="protein sequence ID" value="GLD75197.1"/>
    <property type="molecule type" value="Genomic_DNA"/>
</dbReference>
<dbReference type="PANTHER" id="PTHR45899:SF1">
    <property type="entry name" value="ARF-GAP WITH RHO-GAP DOMAIN, ANK REPEAT AND PH DOMAIN-CONTAINING PROTEIN 2"/>
    <property type="match status" value="1"/>
</dbReference>
<dbReference type="AlphaFoldDB" id="A0AAD3RNP9"/>
<evidence type="ECO:0000313" key="1">
    <source>
        <dbReference type="EMBL" id="GLD75197.1"/>
    </source>
</evidence>
<organism evidence="1 2">
    <name type="scientific">Lates japonicus</name>
    <name type="common">Japanese lates</name>
    <dbReference type="NCBI Taxonomy" id="270547"/>
    <lineage>
        <taxon>Eukaryota</taxon>
        <taxon>Metazoa</taxon>
        <taxon>Chordata</taxon>
        <taxon>Craniata</taxon>
        <taxon>Vertebrata</taxon>
        <taxon>Euteleostomi</taxon>
        <taxon>Actinopterygii</taxon>
        <taxon>Neopterygii</taxon>
        <taxon>Teleostei</taxon>
        <taxon>Neoteleostei</taxon>
        <taxon>Acanthomorphata</taxon>
        <taxon>Carangaria</taxon>
        <taxon>Carangaria incertae sedis</taxon>
        <taxon>Centropomidae</taxon>
        <taxon>Lates</taxon>
    </lineage>
</organism>